<organism evidence="1 2">
    <name type="scientific">Flaviaesturariibacter aridisoli</name>
    <dbReference type="NCBI Taxonomy" id="2545761"/>
    <lineage>
        <taxon>Bacteria</taxon>
        <taxon>Pseudomonadati</taxon>
        <taxon>Bacteroidota</taxon>
        <taxon>Chitinophagia</taxon>
        <taxon>Chitinophagales</taxon>
        <taxon>Chitinophagaceae</taxon>
        <taxon>Flaviaestuariibacter</taxon>
    </lineage>
</organism>
<evidence type="ECO:0000313" key="2">
    <source>
        <dbReference type="Proteomes" id="UP000295164"/>
    </source>
</evidence>
<accession>A0A4R4E642</accession>
<dbReference type="OrthoDB" id="676972at2"/>
<sequence>MQFTEFKLLSLPVQAHIVCERGVLLCERREEPYLIALYSVEAFYVEVYYRLPGEEIEKFRSFHNPELLEPYLGAIHFEELVA</sequence>
<reference evidence="1 2" key="1">
    <citation type="submission" date="2019-03" db="EMBL/GenBank/DDBJ databases">
        <authorList>
            <person name="Kim M.K.M."/>
        </authorList>
    </citation>
    <scope>NUCLEOTIDE SEQUENCE [LARGE SCALE GENOMIC DNA]</scope>
    <source>
        <strain evidence="1 2">17J68-15</strain>
    </source>
</reference>
<keyword evidence="2" id="KW-1185">Reference proteome</keyword>
<evidence type="ECO:0000313" key="1">
    <source>
        <dbReference type="EMBL" id="TCZ73148.1"/>
    </source>
</evidence>
<dbReference type="RefSeq" id="WP_131851493.1">
    <property type="nucleotide sequence ID" value="NZ_SKFH01000008.1"/>
</dbReference>
<dbReference type="Proteomes" id="UP000295164">
    <property type="component" value="Unassembled WGS sequence"/>
</dbReference>
<name>A0A4R4E642_9BACT</name>
<proteinExistence type="predicted"/>
<protein>
    <submittedName>
        <fullName evidence="1">Uncharacterized protein</fullName>
    </submittedName>
</protein>
<dbReference type="AlphaFoldDB" id="A0A4R4E642"/>
<dbReference type="EMBL" id="SKFH01000008">
    <property type="protein sequence ID" value="TCZ73148.1"/>
    <property type="molecule type" value="Genomic_DNA"/>
</dbReference>
<gene>
    <name evidence="1" type="ORF">E0486_07285</name>
</gene>
<comment type="caution">
    <text evidence="1">The sequence shown here is derived from an EMBL/GenBank/DDBJ whole genome shotgun (WGS) entry which is preliminary data.</text>
</comment>